<dbReference type="Proteomes" id="UP000650424">
    <property type="component" value="Unassembled WGS sequence"/>
</dbReference>
<comment type="caution">
    <text evidence="4">The sequence shown here is derived from an EMBL/GenBank/DDBJ whole genome shotgun (WGS) entry which is preliminary data.</text>
</comment>
<dbReference type="RefSeq" id="WP_186945199.1">
    <property type="nucleotide sequence ID" value="NZ_JACOGF010000001.1"/>
</dbReference>
<proteinExistence type="predicted"/>
<feature type="transmembrane region" description="Helical" evidence="3">
    <location>
        <begin position="273"/>
        <end position="295"/>
    </location>
</feature>
<feature type="region of interest" description="Disordered" evidence="2">
    <location>
        <begin position="334"/>
        <end position="369"/>
    </location>
</feature>
<protein>
    <recommendedName>
        <fullName evidence="6">Tfp pilus assembly protein FimV</fullName>
    </recommendedName>
</protein>
<evidence type="ECO:0000313" key="5">
    <source>
        <dbReference type="Proteomes" id="UP000650424"/>
    </source>
</evidence>
<keyword evidence="3" id="KW-0472">Membrane</keyword>
<name>A0ABR6ZJ60_9BURK</name>
<evidence type="ECO:0000256" key="3">
    <source>
        <dbReference type="SAM" id="Phobius"/>
    </source>
</evidence>
<evidence type="ECO:0008006" key="6">
    <source>
        <dbReference type="Google" id="ProtNLM"/>
    </source>
</evidence>
<evidence type="ECO:0000256" key="1">
    <source>
        <dbReference type="SAM" id="Coils"/>
    </source>
</evidence>
<sequence>MQSGLGQQLRAQLEVTGRDAPEIDQSCFKAKVEATDGTFLAQAGVTLLVKGNTRFLTLVTRKDLMEPAVKIMVDMGCEIQLHREFTILLDPPLAALQPVTGQKAPAAIVLPQAGTTNTPVEAVTVPRPVKPKVRKEKTQPEAAEAIRTDTEVVTAKKNPKKSSTPKPLQNTSPARDELKLSDDVAIVAPGLRLSDNLTANNPQTNIEELRAAQAQFAAMLRDEVPAQVAPDKLKSEQQKILSLQQEAQQLKRQSQLDKAALEETRESSFSKDWIIALSVFVLAGLSIIAFLLLYISRMHKRFTSTWWQQKEHAHEPEPKKNIEEIVNSIQASYGPTTTGSLYQIDDEKTTDTSRPVTAPGKKNAPESNLGELETPSIFSKAYVPTLEDSNSSTFNFFSTRGQSVKVEEISDVTQEAEFWISVNDPQRAIEILEPQAEIDLPESPVPWLYLLDLYRVTGNKDKYDAMRDRFVVFFNANIPEYEIDPAALPARQLEDFEHLMNRICRLWGSNDILPFLESLLVDDRDGKRMGFELPVYRDILLLISVANELERMGSAGGKPKVWARPTADAGAAKGPEADSNIINFETIDFRTDKEN</sequence>
<feature type="coiled-coil region" evidence="1">
    <location>
        <begin position="233"/>
        <end position="264"/>
    </location>
</feature>
<keyword evidence="3" id="KW-1133">Transmembrane helix</keyword>
<gene>
    <name evidence="4" type="ORF">H8L32_00405</name>
</gene>
<organism evidence="4 5">
    <name type="scientific">Undibacterium hunanense</name>
    <dbReference type="NCBI Taxonomy" id="2762292"/>
    <lineage>
        <taxon>Bacteria</taxon>
        <taxon>Pseudomonadati</taxon>
        <taxon>Pseudomonadota</taxon>
        <taxon>Betaproteobacteria</taxon>
        <taxon>Burkholderiales</taxon>
        <taxon>Oxalobacteraceae</taxon>
        <taxon>Undibacterium</taxon>
    </lineage>
</organism>
<dbReference type="EMBL" id="JACOGF010000001">
    <property type="protein sequence ID" value="MBC3915931.1"/>
    <property type="molecule type" value="Genomic_DNA"/>
</dbReference>
<reference evidence="4 5" key="1">
    <citation type="submission" date="2020-08" db="EMBL/GenBank/DDBJ databases">
        <title>Novel species isolated from subtropical streams in China.</title>
        <authorList>
            <person name="Lu H."/>
        </authorList>
    </citation>
    <scope>NUCLEOTIDE SEQUENCE [LARGE SCALE GENOMIC DNA]</scope>
    <source>
        <strain evidence="4 5">CY18W</strain>
    </source>
</reference>
<evidence type="ECO:0000256" key="2">
    <source>
        <dbReference type="SAM" id="MobiDB-lite"/>
    </source>
</evidence>
<keyword evidence="5" id="KW-1185">Reference proteome</keyword>
<keyword evidence="3" id="KW-0812">Transmembrane</keyword>
<feature type="region of interest" description="Disordered" evidence="2">
    <location>
        <begin position="150"/>
        <end position="177"/>
    </location>
</feature>
<evidence type="ECO:0000313" key="4">
    <source>
        <dbReference type="EMBL" id="MBC3915931.1"/>
    </source>
</evidence>
<accession>A0ABR6ZJ60</accession>
<keyword evidence="1" id="KW-0175">Coiled coil</keyword>